<dbReference type="GO" id="GO:0003676">
    <property type="term" value="F:nucleic acid binding"/>
    <property type="evidence" value="ECO:0007669"/>
    <property type="project" value="InterPro"/>
</dbReference>
<dbReference type="PANTHER" id="PTHR47723:SF19">
    <property type="entry name" value="POLYNUCLEOTIDYL TRANSFERASE, RIBONUCLEASE H-LIKE SUPERFAMILY PROTEIN"/>
    <property type="match status" value="1"/>
</dbReference>
<dbReference type="InterPro" id="IPR053151">
    <property type="entry name" value="RNase_H-like"/>
</dbReference>
<reference evidence="2 3" key="1">
    <citation type="journal article" date="2024" name="Plant J.">
        <title>Genome sequences and population genomics reveal climatic adaptation and genomic divergence between two closely related sweetgum species.</title>
        <authorList>
            <person name="Xu W.Q."/>
            <person name="Ren C.Q."/>
            <person name="Zhang X.Y."/>
            <person name="Comes H.P."/>
            <person name="Liu X.H."/>
            <person name="Li Y.G."/>
            <person name="Kettle C.J."/>
            <person name="Jalonen R."/>
            <person name="Gaisberger H."/>
            <person name="Ma Y.Z."/>
            <person name="Qiu Y.X."/>
        </authorList>
    </citation>
    <scope>NUCLEOTIDE SEQUENCE [LARGE SCALE GENOMIC DNA]</scope>
    <source>
        <strain evidence="2">Hangzhou</strain>
    </source>
</reference>
<sequence length="241" mass="26644">MMEIRVFVPGARPDRFRQIIPIRPGESEEVNVQAFCYENSEEHPIFRFFVDGVDTGASIVPRDLVNYVKITCDCDEKGVMQLYMCYNACSAINVDYTRSEFASMGEYTANWIPPPPLWAKLNTDGSSLGNPGPAGAGELIRDHNGQWIVGFIQNVGRSTSMAAELWALRDGLQLAFDSGIRKSGFGSFELQIWSSRRSSGCSGFPTKGSGGRRGNQKIKKISNAVVVIRKGRDLLDLNSHV</sequence>
<keyword evidence="3" id="KW-1185">Reference proteome</keyword>
<evidence type="ECO:0000313" key="2">
    <source>
        <dbReference type="EMBL" id="KAK9274140.1"/>
    </source>
</evidence>
<gene>
    <name evidence="2" type="ORF">L1049_018954</name>
</gene>
<dbReference type="InterPro" id="IPR012337">
    <property type="entry name" value="RNaseH-like_sf"/>
</dbReference>
<feature type="domain" description="RNase H type-1" evidence="1">
    <location>
        <begin position="122"/>
        <end position="183"/>
    </location>
</feature>
<dbReference type="InterPro" id="IPR002156">
    <property type="entry name" value="RNaseH_domain"/>
</dbReference>
<evidence type="ECO:0000259" key="1">
    <source>
        <dbReference type="Pfam" id="PF13456"/>
    </source>
</evidence>
<dbReference type="Proteomes" id="UP001415857">
    <property type="component" value="Unassembled WGS sequence"/>
</dbReference>
<dbReference type="CDD" id="cd06222">
    <property type="entry name" value="RNase_H_like"/>
    <property type="match status" value="1"/>
</dbReference>
<dbReference type="SUPFAM" id="SSF53098">
    <property type="entry name" value="Ribonuclease H-like"/>
    <property type="match status" value="1"/>
</dbReference>
<dbReference type="InterPro" id="IPR036397">
    <property type="entry name" value="RNaseH_sf"/>
</dbReference>
<proteinExistence type="predicted"/>
<protein>
    <recommendedName>
        <fullName evidence="1">RNase H type-1 domain-containing protein</fullName>
    </recommendedName>
</protein>
<name>A0AAP0RAT5_LIQFO</name>
<organism evidence="2 3">
    <name type="scientific">Liquidambar formosana</name>
    <name type="common">Formosan gum</name>
    <dbReference type="NCBI Taxonomy" id="63359"/>
    <lineage>
        <taxon>Eukaryota</taxon>
        <taxon>Viridiplantae</taxon>
        <taxon>Streptophyta</taxon>
        <taxon>Embryophyta</taxon>
        <taxon>Tracheophyta</taxon>
        <taxon>Spermatophyta</taxon>
        <taxon>Magnoliopsida</taxon>
        <taxon>eudicotyledons</taxon>
        <taxon>Gunneridae</taxon>
        <taxon>Pentapetalae</taxon>
        <taxon>Saxifragales</taxon>
        <taxon>Altingiaceae</taxon>
        <taxon>Liquidambar</taxon>
    </lineage>
</organism>
<dbReference type="AlphaFoldDB" id="A0AAP0RAT5"/>
<dbReference type="InterPro" id="IPR044730">
    <property type="entry name" value="RNase_H-like_dom_plant"/>
</dbReference>
<dbReference type="PANTHER" id="PTHR47723">
    <property type="entry name" value="OS05G0353850 PROTEIN"/>
    <property type="match status" value="1"/>
</dbReference>
<dbReference type="EMBL" id="JBBPBK010000012">
    <property type="protein sequence ID" value="KAK9274140.1"/>
    <property type="molecule type" value="Genomic_DNA"/>
</dbReference>
<accession>A0AAP0RAT5</accession>
<dbReference type="Gene3D" id="3.30.420.10">
    <property type="entry name" value="Ribonuclease H-like superfamily/Ribonuclease H"/>
    <property type="match status" value="1"/>
</dbReference>
<evidence type="ECO:0000313" key="3">
    <source>
        <dbReference type="Proteomes" id="UP001415857"/>
    </source>
</evidence>
<comment type="caution">
    <text evidence="2">The sequence shown here is derived from an EMBL/GenBank/DDBJ whole genome shotgun (WGS) entry which is preliminary data.</text>
</comment>
<dbReference type="GO" id="GO:0004523">
    <property type="term" value="F:RNA-DNA hybrid ribonuclease activity"/>
    <property type="evidence" value="ECO:0007669"/>
    <property type="project" value="InterPro"/>
</dbReference>
<dbReference type="Pfam" id="PF13456">
    <property type="entry name" value="RVT_3"/>
    <property type="match status" value="1"/>
</dbReference>